<protein>
    <recommendedName>
        <fullName evidence="9">Ribosomal protein L37</fullName>
    </recommendedName>
</protein>
<evidence type="ECO:0000256" key="6">
    <source>
        <dbReference type="ARBA" id="ARBA00022884"/>
    </source>
</evidence>
<keyword evidence="3 9" id="KW-0699">rRNA-binding</keyword>
<dbReference type="HAMAP" id="MF_00547">
    <property type="entry name" value="Ribosomal_eL37"/>
    <property type="match status" value="1"/>
</dbReference>
<organism evidence="11 12">
    <name type="scientific">Stentor coeruleus</name>
    <dbReference type="NCBI Taxonomy" id="5963"/>
    <lineage>
        <taxon>Eukaryota</taxon>
        <taxon>Sar</taxon>
        <taxon>Alveolata</taxon>
        <taxon>Ciliophora</taxon>
        <taxon>Postciliodesmatophora</taxon>
        <taxon>Heterotrichea</taxon>
        <taxon>Heterotrichida</taxon>
        <taxon>Stentoridae</taxon>
        <taxon>Stentor</taxon>
    </lineage>
</organism>
<dbReference type="PANTHER" id="PTHR10768:SF0">
    <property type="entry name" value="RIBOSOMAL PROTEIN L37"/>
    <property type="match status" value="1"/>
</dbReference>
<dbReference type="Pfam" id="PF01907">
    <property type="entry name" value="Ribosomal_L37e"/>
    <property type="match status" value="1"/>
</dbReference>
<evidence type="ECO:0000256" key="10">
    <source>
        <dbReference type="SAM" id="MobiDB-lite"/>
    </source>
</evidence>
<evidence type="ECO:0000256" key="3">
    <source>
        <dbReference type="ARBA" id="ARBA00022730"/>
    </source>
</evidence>
<evidence type="ECO:0000256" key="5">
    <source>
        <dbReference type="ARBA" id="ARBA00022833"/>
    </source>
</evidence>
<evidence type="ECO:0000313" key="12">
    <source>
        <dbReference type="Proteomes" id="UP000187209"/>
    </source>
</evidence>
<sequence>MTKGTPSFGKRHSHTHTLCRRCGERAFHKQKKSCASCGFPSAKMRHFNWAHKTSRRRGLGTGRMKYMKNIPRRAKNGFRAGTTPTPRVRADKK</sequence>
<dbReference type="PANTHER" id="PTHR10768">
    <property type="entry name" value="60S RIBOSOMAL PROTEIN L37"/>
    <property type="match status" value="1"/>
</dbReference>
<dbReference type="InterPro" id="IPR018267">
    <property type="entry name" value="Ribosomal_eL37_CS"/>
</dbReference>
<comment type="caution">
    <text evidence="11">The sequence shown here is derived from an EMBL/GenBank/DDBJ whole genome shotgun (WGS) entry which is preliminary data.</text>
</comment>
<proteinExistence type="inferred from homology"/>
<keyword evidence="2 9" id="KW-0479">Metal-binding</keyword>
<evidence type="ECO:0000256" key="7">
    <source>
        <dbReference type="ARBA" id="ARBA00022980"/>
    </source>
</evidence>
<dbReference type="Proteomes" id="UP000187209">
    <property type="component" value="Unassembled WGS sequence"/>
</dbReference>
<dbReference type="GO" id="GO:0008270">
    <property type="term" value="F:zinc ion binding"/>
    <property type="evidence" value="ECO:0007669"/>
    <property type="project" value="UniProtKB-KW"/>
</dbReference>
<keyword evidence="7 9" id="KW-0689">Ribosomal protein</keyword>
<keyword evidence="5 9" id="KW-0862">Zinc</keyword>
<dbReference type="InterPro" id="IPR001569">
    <property type="entry name" value="Ribosomal_eL37"/>
</dbReference>
<evidence type="ECO:0000256" key="8">
    <source>
        <dbReference type="ARBA" id="ARBA00023274"/>
    </source>
</evidence>
<gene>
    <name evidence="11" type="ORF">SteCoe_33308</name>
</gene>
<keyword evidence="4" id="KW-0863">Zinc-finger</keyword>
<dbReference type="InterPro" id="IPR011332">
    <property type="entry name" value="Ribosomal_zn-bd"/>
</dbReference>
<dbReference type="FunFam" id="2.20.25.30:FF:000001">
    <property type="entry name" value="Ribosomal protein L37"/>
    <property type="match status" value="1"/>
</dbReference>
<accession>A0A1R2AX62</accession>
<dbReference type="NCBIfam" id="NF003214">
    <property type="entry name" value="PRK04179.1"/>
    <property type="match status" value="1"/>
</dbReference>
<evidence type="ECO:0000313" key="11">
    <source>
        <dbReference type="EMBL" id="OMJ69072.1"/>
    </source>
</evidence>
<dbReference type="GO" id="GO:0019843">
    <property type="term" value="F:rRNA binding"/>
    <property type="evidence" value="ECO:0007669"/>
    <property type="project" value="UniProtKB-KW"/>
</dbReference>
<reference evidence="11 12" key="1">
    <citation type="submission" date="2016-11" db="EMBL/GenBank/DDBJ databases">
        <title>The macronuclear genome of Stentor coeruleus: a giant cell with tiny introns.</title>
        <authorList>
            <person name="Slabodnick M."/>
            <person name="Ruby J.G."/>
            <person name="Reiff S.B."/>
            <person name="Swart E.C."/>
            <person name="Gosai S."/>
            <person name="Prabakaran S."/>
            <person name="Witkowska E."/>
            <person name="Larue G.E."/>
            <person name="Fisher S."/>
            <person name="Freeman R.M."/>
            <person name="Gunawardena J."/>
            <person name="Chu W."/>
            <person name="Stover N.A."/>
            <person name="Gregory B.D."/>
            <person name="Nowacki M."/>
            <person name="Derisi J."/>
            <person name="Roy S.W."/>
            <person name="Marshall W.F."/>
            <person name="Sood P."/>
        </authorList>
    </citation>
    <scope>NUCLEOTIDE SEQUENCE [LARGE SCALE GENOMIC DNA]</scope>
    <source>
        <strain evidence="11">WM001</strain>
    </source>
</reference>
<dbReference type="EMBL" id="MPUH01001244">
    <property type="protein sequence ID" value="OMJ69072.1"/>
    <property type="molecule type" value="Genomic_DNA"/>
</dbReference>
<dbReference type="GO" id="GO:0022625">
    <property type="term" value="C:cytosolic large ribosomal subunit"/>
    <property type="evidence" value="ECO:0007669"/>
    <property type="project" value="TreeGrafter"/>
</dbReference>
<comment type="similarity">
    <text evidence="1 9">Belongs to the eukaryotic ribosomal protein eL37 family.</text>
</comment>
<feature type="region of interest" description="Disordered" evidence="10">
    <location>
        <begin position="52"/>
        <end position="93"/>
    </location>
</feature>
<keyword evidence="12" id="KW-1185">Reference proteome</keyword>
<comment type="function">
    <text evidence="9">Component of the large ribosomal subunit. The ribosome is a large ribonucleoprotein complex responsible for the synthesis of proteins in the cell.</text>
</comment>
<keyword evidence="8 9" id="KW-0687">Ribonucleoprotein</keyword>
<dbReference type="InterPro" id="IPR011331">
    <property type="entry name" value="Ribosomal_eL37/eL43"/>
</dbReference>
<evidence type="ECO:0000256" key="1">
    <source>
        <dbReference type="ARBA" id="ARBA00009805"/>
    </source>
</evidence>
<name>A0A1R2AX62_9CILI</name>
<evidence type="ECO:0000256" key="2">
    <source>
        <dbReference type="ARBA" id="ARBA00022723"/>
    </source>
</evidence>
<dbReference type="GO" id="GO:0003735">
    <property type="term" value="F:structural constituent of ribosome"/>
    <property type="evidence" value="ECO:0007669"/>
    <property type="project" value="InterPro"/>
</dbReference>
<evidence type="ECO:0000256" key="4">
    <source>
        <dbReference type="ARBA" id="ARBA00022771"/>
    </source>
</evidence>
<dbReference type="AlphaFoldDB" id="A0A1R2AX62"/>
<evidence type="ECO:0000256" key="9">
    <source>
        <dbReference type="RuleBase" id="RU000576"/>
    </source>
</evidence>
<dbReference type="Gene3D" id="2.20.25.30">
    <property type="match status" value="1"/>
</dbReference>
<dbReference type="GO" id="GO:0006412">
    <property type="term" value="P:translation"/>
    <property type="evidence" value="ECO:0007669"/>
    <property type="project" value="InterPro"/>
</dbReference>
<keyword evidence="6 9" id="KW-0694">RNA-binding</keyword>
<dbReference type="OrthoDB" id="282787at2759"/>
<dbReference type="PROSITE" id="PS01077">
    <property type="entry name" value="RIBOSOMAL_L37E"/>
    <property type="match status" value="1"/>
</dbReference>
<dbReference type="SUPFAM" id="SSF57829">
    <property type="entry name" value="Zn-binding ribosomal proteins"/>
    <property type="match status" value="1"/>
</dbReference>